<evidence type="ECO:0000256" key="1">
    <source>
        <dbReference type="SAM" id="MobiDB-lite"/>
    </source>
</evidence>
<evidence type="ECO:0000313" key="2">
    <source>
        <dbReference type="EMBL" id="QDT59427.1"/>
    </source>
</evidence>
<reference evidence="2 3" key="1">
    <citation type="submission" date="2019-02" db="EMBL/GenBank/DDBJ databases">
        <title>Deep-cultivation of Planctomycetes and their phenomic and genomic characterization uncovers novel biology.</title>
        <authorList>
            <person name="Wiegand S."/>
            <person name="Jogler M."/>
            <person name="Boedeker C."/>
            <person name="Pinto D."/>
            <person name="Vollmers J."/>
            <person name="Rivas-Marin E."/>
            <person name="Kohn T."/>
            <person name="Peeters S.H."/>
            <person name="Heuer A."/>
            <person name="Rast P."/>
            <person name="Oberbeckmann S."/>
            <person name="Bunk B."/>
            <person name="Jeske O."/>
            <person name="Meyerdierks A."/>
            <person name="Storesund J.E."/>
            <person name="Kallscheuer N."/>
            <person name="Luecker S."/>
            <person name="Lage O.M."/>
            <person name="Pohl T."/>
            <person name="Merkel B.J."/>
            <person name="Hornburger P."/>
            <person name="Mueller R.-W."/>
            <person name="Bruemmer F."/>
            <person name="Labrenz M."/>
            <person name="Spormann A.M."/>
            <person name="Op den Camp H."/>
            <person name="Overmann J."/>
            <person name="Amann R."/>
            <person name="Jetten M.S.M."/>
            <person name="Mascher T."/>
            <person name="Medema M.H."/>
            <person name="Devos D.P."/>
            <person name="Kaster A.-K."/>
            <person name="Ovreas L."/>
            <person name="Rohde M."/>
            <person name="Galperin M.Y."/>
            <person name="Jogler C."/>
        </authorList>
    </citation>
    <scope>NUCLEOTIDE SEQUENCE [LARGE SCALE GENOMIC DNA]</scope>
    <source>
        <strain evidence="2 3">SV_7m_r</strain>
    </source>
</reference>
<sequence>MTTSTQSAKQMKAVVSLAEMCRMLGMSRSHFYWHLKRSNFHQPLKLASNGRPYFTAEMAQQNMDVKETGINVQGDFVIFYERRPESEKRQVESKTRPRKPTPQPTPDSPLAAGLQSLGMTVNSDQIESALIACFPNGTDEEDEANVLRTVFRHLKRAEIA</sequence>
<feature type="compositionally biased region" description="Basic and acidic residues" evidence="1">
    <location>
        <begin position="83"/>
        <end position="95"/>
    </location>
</feature>
<name>A0A517STH4_9BACT</name>
<proteinExistence type="predicted"/>
<keyword evidence="3" id="KW-1185">Reference proteome</keyword>
<accession>A0A517STH4</accession>
<dbReference type="Proteomes" id="UP000315003">
    <property type="component" value="Chromosome"/>
</dbReference>
<feature type="region of interest" description="Disordered" evidence="1">
    <location>
        <begin position="83"/>
        <end position="113"/>
    </location>
</feature>
<dbReference type="RefSeq" id="WP_419188304.1">
    <property type="nucleotide sequence ID" value="NZ_CP036272.1"/>
</dbReference>
<dbReference type="EMBL" id="CP036272">
    <property type="protein sequence ID" value="QDT59427.1"/>
    <property type="molecule type" value="Genomic_DNA"/>
</dbReference>
<protein>
    <submittedName>
        <fullName evidence="2">Uncharacterized protein</fullName>
    </submittedName>
</protein>
<organism evidence="2 3">
    <name type="scientific">Stieleria bergensis</name>
    <dbReference type="NCBI Taxonomy" id="2528025"/>
    <lineage>
        <taxon>Bacteria</taxon>
        <taxon>Pseudomonadati</taxon>
        <taxon>Planctomycetota</taxon>
        <taxon>Planctomycetia</taxon>
        <taxon>Pirellulales</taxon>
        <taxon>Pirellulaceae</taxon>
        <taxon>Stieleria</taxon>
    </lineage>
</organism>
<dbReference type="AlphaFoldDB" id="A0A517STH4"/>
<evidence type="ECO:0000313" key="3">
    <source>
        <dbReference type="Proteomes" id="UP000315003"/>
    </source>
</evidence>
<gene>
    <name evidence="2" type="ORF">SV7mr_19340</name>
</gene>